<dbReference type="InterPro" id="IPR036052">
    <property type="entry name" value="TrpB-like_PALP_sf"/>
</dbReference>
<evidence type="ECO:0000256" key="11">
    <source>
        <dbReference type="PIRSR" id="PIRSR605856-51"/>
    </source>
</evidence>
<evidence type="ECO:0000256" key="5">
    <source>
        <dbReference type="ARBA" id="ARBA00022605"/>
    </source>
</evidence>
<dbReference type="NCBIfam" id="TIGR01139">
    <property type="entry name" value="cysK"/>
    <property type="match status" value="1"/>
</dbReference>
<dbReference type="Gene3D" id="3.40.50.1100">
    <property type="match status" value="2"/>
</dbReference>
<dbReference type="KEGG" id="schj:DDV21_009100"/>
<feature type="binding site" evidence="10">
    <location>
        <begin position="179"/>
        <end position="183"/>
    </location>
    <ligand>
        <name>pyridoxal 5'-phosphate</name>
        <dbReference type="ChEBI" id="CHEBI:597326"/>
    </ligand>
</feature>
<dbReference type="GO" id="GO:0006535">
    <property type="term" value="P:cysteine biosynthetic process from serine"/>
    <property type="evidence" value="ECO:0007669"/>
    <property type="project" value="UniProtKB-UniRule"/>
</dbReference>
<reference evidence="17" key="3">
    <citation type="submission" date="2018-08" db="EMBL/GenBank/DDBJ databases">
        <title>Streptococcus chenjunshii sp. nov., isolated from stools sample of the Tibetan antelope in the Qinghai-Tibet plateau, China.</title>
        <authorList>
            <person name="Tian Z."/>
        </authorList>
    </citation>
    <scope>NUCLEOTIDE SEQUENCE [LARGE SCALE GENOMIC DNA]</scope>
    <source>
        <strain evidence="17">Z15</strain>
    </source>
</reference>
<dbReference type="InterPro" id="IPR005856">
    <property type="entry name" value="Cys_synth"/>
</dbReference>
<dbReference type="EC" id="2.5.1.47" evidence="4 12"/>
<dbReference type="AlphaFoldDB" id="A0A372KJM5"/>
<organism evidence="16 18">
    <name type="scientific">Streptococcus chenjunshii</name>
    <dbReference type="NCBI Taxonomy" id="2173853"/>
    <lineage>
        <taxon>Bacteria</taxon>
        <taxon>Bacillati</taxon>
        <taxon>Bacillota</taxon>
        <taxon>Bacilli</taxon>
        <taxon>Lactobacillales</taxon>
        <taxon>Streptococcaceae</taxon>
        <taxon>Streptococcus</taxon>
    </lineage>
</organism>
<evidence type="ECO:0000256" key="2">
    <source>
        <dbReference type="ARBA" id="ARBA00004962"/>
    </source>
</evidence>
<evidence type="ECO:0000256" key="10">
    <source>
        <dbReference type="PIRSR" id="PIRSR605856-50"/>
    </source>
</evidence>
<feature type="domain" description="Tryptophan synthase beta chain-like PALP" evidence="13">
    <location>
        <begin position="8"/>
        <end position="294"/>
    </location>
</feature>
<dbReference type="OrthoDB" id="9808024at2"/>
<keyword evidence="5 12" id="KW-0028">Amino-acid biosynthesis</keyword>
<dbReference type="InterPro" id="IPR001926">
    <property type="entry name" value="TrpB-like_PALP"/>
</dbReference>
<dbReference type="SUPFAM" id="SSF53686">
    <property type="entry name" value="Tryptophan synthase beta subunit-like PLP-dependent enzymes"/>
    <property type="match status" value="1"/>
</dbReference>
<dbReference type="NCBIfam" id="TIGR01136">
    <property type="entry name" value="cysKM"/>
    <property type="match status" value="1"/>
</dbReference>
<evidence type="ECO:0000256" key="6">
    <source>
        <dbReference type="ARBA" id="ARBA00022679"/>
    </source>
</evidence>
<dbReference type="InterPro" id="IPR001216">
    <property type="entry name" value="P-phosphate_BS"/>
</dbReference>
<evidence type="ECO:0000313" key="15">
    <source>
        <dbReference type="EMBL" id="RFU50255.1"/>
    </source>
</evidence>
<accession>A0A372KJM5</accession>
<gene>
    <name evidence="16" type="primary">cysK</name>
    <name evidence="14" type="ORF">DDV21_009100</name>
    <name evidence="15" type="ORF">DDV22_09575</name>
    <name evidence="16" type="ORF">DDV23_09490</name>
</gene>
<comment type="catalytic activity">
    <reaction evidence="9 12">
        <text>O-acetyl-L-serine + hydrogen sulfide = L-cysteine + acetate</text>
        <dbReference type="Rhea" id="RHEA:14829"/>
        <dbReference type="ChEBI" id="CHEBI:29919"/>
        <dbReference type="ChEBI" id="CHEBI:30089"/>
        <dbReference type="ChEBI" id="CHEBI:35235"/>
        <dbReference type="ChEBI" id="CHEBI:58340"/>
        <dbReference type="EC" id="2.5.1.47"/>
    </reaction>
</comment>
<evidence type="ECO:0000256" key="3">
    <source>
        <dbReference type="ARBA" id="ARBA00007103"/>
    </source>
</evidence>
<dbReference type="EMBL" id="QVQY01000035">
    <property type="protein sequence ID" value="RFU50255.1"/>
    <property type="molecule type" value="Genomic_DNA"/>
</dbReference>
<dbReference type="UniPathway" id="UPA00136">
    <property type="reaction ID" value="UER00200"/>
</dbReference>
<reference evidence="14" key="4">
    <citation type="journal article" date="2019" name="Int. J. Syst. Evol. Microbiol.">
        <title>Streptococcus chenjunshii sp. nov. isolated from feces of Tibetan antelopes.</title>
        <authorList>
            <person name="Tian Z."/>
            <person name="Lu S."/>
            <person name="Jin D."/>
            <person name="Yang J."/>
            <person name="Pu J."/>
            <person name="Lai X.H."/>
            <person name="Bai X.N."/>
            <person name="Wu X.M."/>
            <person name="Li J."/>
            <person name="Wang S."/>
            <person name="Xu J."/>
        </authorList>
    </citation>
    <scope>NUCLEOTIDE SEQUENCE</scope>
    <source>
        <strain evidence="14">Z15</strain>
    </source>
</reference>
<reference evidence="15 19" key="1">
    <citation type="submission" date="2018-08" db="EMBL/GenBank/DDBJ databases">
        <title>Draft genome of Streptococcus sp .nov. Z2.</title>
        <authorList>
            <person name="Tian Z."/>
        </authorList>
    </citation>
    <scope>NUCLEOTIDE SEQUENCE [LARGE SCALE GENOMIC DNA]</scope>
    <source>
        <strain evidence="15 19">Z2</strain>
    </source>
</reference>
<dbReference type="RefSeq" id="WP_116878864.1">
    <property type="nucleotide sequence ID" value="NZ_CP031733.1"/>
</dbReference>
<dbReference type="Proteomes" id="UP000246115">
    <property type="component" value="Chromosome"/>
</dbReference>
<dbReference type="InterPro" id="IPR050214">
    <property type="entry name" value="Cys_Synth/Cystath_Beta-Synth"/>
</dbReference>
<evidence type="ECO:0000313" key="19">
    <source>
        <dbReference type="Proteomes" id="UP000264056"/>
    </source>
</evidence>
<feature type="modified residue" description="N6-(pyridoxal phosphate)lysine" evidence="11">
    <location>
        <position position="45"/>
    </location>
</feature>
<evidence type="ECO:0000256" key="9">
    <source>
        <dbReference type="ARBA" id="ARBA00047931"/>
    </source>
</evidence>
<dbReference type="CDD" id="cd01561">
    <property type="entry name" value="CBS_like"/>
    <property type="match status" value="1"/>
</dbReference>
<evidence type="ECO:0000313" key="16">
    <source>
        <dbReference type="EMBL" id="RFU52467.1"/>
    </source>
</evidence>
<evidence type="ECO:0000256" key="1">
    <source>
        <dbReference type="ARBA" id="ARBA00001933"/>
    </source>
</evidence>
<dbReference type="GO" id="GO:0004124">
    <property type="term" value="F:cysteine synthase activity"/>
    <property type="evidence" value="ECO:0007669"/>
    <property type="project" value="UniProtKB-UniRule"/>
</dbReference>
<comment type="similarity">
    <text evidence="3 12">Belongs to the cysteine synthase/cystathionine beta-synthase family.</text>
</comment>
<dbReference type="EMBL" id="CP031733">
    <property type="protein sequence ID" value="AXQ79219.1"/>
    <property type="molecule type" value="Genomic_DNA"/>
</dbReference>
<reference evidence="16 18" key="2">
    <citation type="submission" date="2018-08" db="EMBL/GenBank/DDBJ databases">
        <title>Draft genome of Streptococcus sp. nov. Z1.</title>
        <authorList>
            <person name="Tian Z."/>
        </authorList>
    </citation>
    <scope>NUCLEOTIDE SEQUENCE [LARGE SCALE GENOMIC DNA]</scope>
    <source>
        <strain evidence="16">Z1</strain>
        <strain evidence="18">Z1(2018)</strain>
    </source>
</reference>
<feature type="binding site" evidence="10">
    <location>
        <position position="267"/>
    </location>
    <ligand>
        <name>pyridoxal 5'-phosphate</name>
        <dbReference type="ChEBI" id="CHEBI:597326"/>
    </ligand>
</feature>
<name>A0A372KJM5_9STRE</name>
<dbReference type="PANTHER" id="PTHR10314">
    <property type="entry name" value="CYSTATHIONINE BETA-SYNTHASE"/>
    <property type="match status" value="1"/>
</dbReference>
<dbReference type="Proteomes" id="UP000262901">
    <property type="component" value="Unassembled WGS sequence"/>
</dbReference>
<evidence type="ECO:0000256" key="4">
    <source>
        <dbReference type="ARBA" id="ARBA00012681"/>
    </source>
</evidence>
<comment type="pathway">
    <text evidence="2">Amino-acid biosynthesis; L-cysteine biosynthesis; L-cysteine from L-serine: step 2/2.</text>
</comment>
<evidence type="ECO:0000256" key="12">
    <source>
        <dbReference type="RuleBase" id="RU003985"/>
    </source>
</evidence>
<dbReference type="EMBL" id="QVQZ01000032">
    <property type="protein sequence ID" value="RFU52467.1"/>
    <property type="molecule type" value="Genomic_DNA"/>
</dbReference>
<accession>A0A346NDX4</accession>
<keyword evidence="8 12" id="KW-0198">Cysteine biosynthesis</keyword>
<proteinExistence type="inferred from homology"/>
<evidence type="ECO:0000259" key="13">
    <source>
        <dbReference type="Pfam" id="PF00291"/>
    </source>
</evidence>
<feature type="binding site" evidence="10">
    <location>
        <position position="75"/>
    </location>
    <ligand>
        <name>pyridoxal 5'-phosphate</name>
        <dbReference type="ChEBI" id="CHEBI:597326"/>
    </ligand>
</feature>
<dbReference type="Pfam" id="PF00291">
    <property type="entry name" value="PALP"/>
    <property type="match status" value="1"/>
</dbReference>
<keyword evidence="19" id="KW-1185">Reference proteome</keyword>
<keyword evidence="6 12" id="KW-0808">Transferase</keyword>
<dbReference type="Proteomes" id="UP000264056">
    <property type="component" value="Unassembled WGS sequence"/>
</dbReference>
<evidence type="ECO:0000256" key="7">
    <source>
        <dbReference type="ARBA" id="ARBA00022898"/>
    </source>
</evidence>
<protein>
    <recommendedName>
        <fullName evidence="4 12">Cysteine synthase</fullName>
        <ecNumber evidence="4 12">2.5.1.47</ecNumber>
    </recommendedName>
</protein>
<evidence type="ECO:0000313" key="18">
    <source>
        <dbReference type="Proteomes" id="UP000262901"/>
    </source>
</evidence>
<sequence length="309" mass="32658">MTKIYNSITELVGNTPIIKLNRTVPEDAADVYVKLEAFNPGSSVKDRIALAMIEDAEERGLLKPGDTIIEPTSGNTGIGLAWVGSAKGYKVIIVMPETMSIERRKIIQAYGAELILTPGTEGMKGAIQKAKELAQAKDGWIPMQFNNPANPRIHEKTTGQEILEAFGDRGLDAFISGVGTGGTVSGVSHALKKVNPKIQILAVEADESAVLSGGKPGPHKIQGISAGFIPETLDIEAYDGIIRVTSDDAIATGRIIGGQEGFLVGISAGAAIYAAIETAKKLGKGKKVLALLPDNGERYLSTALYDFDV</sequence>
<evidence type="ECO:0000313" key="14">
    <source>
        <dbReference type="EMBL" id="AXQ79219.1"/>
    </source>
</evidence>
<dbReference type="InterPro" id="IPR005859">
    <property type="entry name" value="CysK"/>
</dbReference>
<evidence type="ECO:0000313" key="17">
    <source>
        <dbReference type="Proteomes" id="UP000246115"/>
    </source>
</evidence>
<evidence type="ECO:0000256" key="8">
    <source>
        <dbReference type="ARBA" id="ARBA00023192"/>
    </source>
</evidence>
<keyword evidence="7 10" id="KW-0663">Pyridoxal phosphate</keyword>
<dbReference type="FunFam" id="3.40.50.1100:FF:000006">
    <property type="entry name" value="Cysteine synthase"/>
    <property type="match status" value="1"/>
</dbReference>
<dbReference type="PROSITE" id="PS00901">
    <property type="entry name" value="CYS_SYNTHASE"/>
    <property type="match status" value="1"/>
</dbReference>
<dbReference type="FunFam" id="3.40.50.1100:FF:000130">
    <property type="entry name" value="Cysteine synthase"/>
    <property type="match status" value="1"/>
</dbReference>
<comment type="cofactor">
    <cofactor evidence="1 10 12">
        <name>pyridoxal 5'-phosphate</name>
        <dbReference type="ChEBI" id="CHEBI:597326"/>
    </cofactor>
</comment>